<dbReference type="EMBL" id="CZQC01000014">
    <property type="protein sequence ID" value="CUS40395.1"/>
    <property type="molecule type" value="Genomic_DNA"/>
</dbReference>
<proteinExistence type="predicted"/>
<sequence length="306" mass="33597">MSTIHFVGGEKGGVGKSVVSRLLSQYCLDNKMMYAGLDADQSHSTLSRFYPEYTQAIDLDHFESADRIMELAIEQDVQVVVDLPAQSERFLNRWMEENGVAEMCEEMNVRCVYWYIIDDGMDSAGLLKGFLQRHGGSMPCVVVKNMGRGLDFGPADQSIAQVQLPPGSELNILTLPVLHTATMRKIDELNFSFWGAEHFADASQPHLTLMERQRTRVWVKKAFAEFDQVLAYSAAAAPAPVEPAPAPVASAPTPVAPAPQAPMAQTQMPLTNTRAAYVGVSYEAGAKASPSDTETTDEPKSLYPFM</sequence>
<feature type="region of interest" description="Disordered" evidence="1">
    <location>
        <begin position="285"/>
        <end position="306"/>
    </location>
</feature>
<protein>
    <recommendedName>
        <fullName evidence="3">Mobilization protein MobD</fullName>
    </recommendedName>
</protein>
<name>A0A160T8J9_9ZZZZ</name>
<evidence type="ECO:0000256" key="1">
    <source>
        <dbReference type="SAM" id="MobiDB-lite"/>
    </source>
</evidence>
<reference evidence="2" key="1">
    <citation type="submission" date="2015-10" db="EMBL/GenBank/DDBJ databases">
        <authorList>
            <person name="Gilbert D.G."/>
        </authorList>
    </citation>
    <scope>NUCLEOTIDE SEQUENCE</scope>
</reference>
<evidence type="ECO:0008006" key="3">
    <source>
        <dbReference type="Google" id="ProtNLM"/>
    </source>
</evidence>
<organism evidence="2">
    <name type="scientific">hydrothermal vent metagenome</name>
    <dbReference type="NCBI Taxonomy" id="652676"/>
    <lineage>
        <taxon>unclassified sequences</taxon>
        <taxon>metagenomes</taxon>
        <taxon>ecological metagenomes</taxon>
    </lineage>
</organism>
<evidence type="ECO:0000313" key="2">
    <source>
        <dbReference type="EMBL" id="CUS40395.1"/>
    </source>
</evidence>
<accession>A0A160T8J9</accession>
<dbReference type="AlphaFoldDB" id="A0A160T8J9"/>
<gene>
    <name evidence="2" type="ORF">MGWOODY_Tha529</name>
</gene>